<dbReference type="PANTHER" id="PTHR33166">
    <property type="entry name" value="GAG_P30 DOMAIN-CONTAINING PROTEIN"/>
    <property type="match status" value="1"/>
</dbReference>
<accession>A0AA40I867</accession>
<organism evidence="2 3">
    <name type="scientific">Cnephaeus nilssonii</name>
    <name type="common">Northern bat</name>
    <name type="synonym">Eptesicus nilssonii</name>
    <dbReference type="NCBI Taxonomy" id="3371016"/>
    <lineage>
        <taxon>Eukaryota</taxon>
        <taxon>Metazoa</taxon>
        <taxon>Chordata</taxon>
        <taxon>Craniata</taxon>
        <taxon>Vertebrata</taxon>
        <taxon>Euteleostomi</taxon>
        <taxon>Mammalia</taxon>
        <taxon>Eutheria</taxon>
        <taxon>Laurasiatheria</taxon>
        <taxon>Chiroptera</taxon>
        <taxon>Yangochiroptera</taxon>
        <taxon>Vespertilionidae</taxon>
        <taxon>Cnephaeus</taxon>
    </lineage>
</organism>
<dbReference type="GO" id="GO:0019068">
    <property type="term" value="P:virion assembly"/>
    <property type="evidence" value="ECO:0007669"/>
    <property type="project" value="InterPro"/>
</dbReference>
<protein>
    <recommendedName>
        <fullName evidence="1">Core shell protein Gag P30 domain-containing protein</fullName>
    </recommendedName>
</protein>
<evidence type="ECO:0000313" key="2">
    <source>
        <dbReference type="EMBL" id="KAK1344202.1"/>
    </source>
</evidence>
<gene>
    <name evidence="2" type="ORF">QTO34_014767</name>
</gene>
<reference evidence="2" key="1">
    <citation type="submission" date="2023-06" db="EMBL/GenBank/DDBJ databases">
        <title>Reference genome for the Northern bat (Eptesicus nilssonii), a most northern bat species.</title>
        <authorList>
            <person name="Laine V.N."/>
            <person name="Pulliainen A.T."/>
            <person name="Lilley T.M."/>
        </authorList>
    </citation>
    <scope>NUCLEOTIDE SEQUENCE</scope>
    <source>
        <strain evidence="2">BLF_Eptnil</strain>
        <tissue evidence="2">Kidney</tissue>
    </source>
</reference>
<feature type="domain" description="Core shell protein Gag P30" evidence="1">
    <location>
        <begin position="130"/>
        <end position="224"/>
    </location>
</feature>
<dbReference type="GO" id="GO:0003676">
    <property type="term" value="F:nucleic acid binding"/>
    <property type="evidence" value="ECO:0007669"/>
    <property type="project" value="InterPro"/>
</dbReference>
<comment type="caution">
    <text evidence="2">The sequence shown here is derived from an EMBL/GenBank/DDBJ whole genome shotgun (WGS) entry which is preliminary data.</text>
</comment>
<dbReference type="Pfam" id="PF02093">
    <property type="entry name" value="Gag_p30"/>
    <property type="match status" value="1"/>
</dbReference>
<proteinExistence type="predicted"/>
<dbReference type="SUPFAM" id="SSF47943">
    <property type="entry name" value="Retrovirus capsid protein, N-terminal core domain"/>
    <property type="match status" value="1"/>
</dbReference>
<dbReference type="Gene3D" id="1.10.375.10">
    <property type="entry name" value="Human Immunodeficiency Virus Type 1 Capsid Protein"/>
    <property type="match status" value="1"/>
</dbReference>
<dbReference type="InterPro" id="IPR008919">
    <property type="entry name" value="Retrov_capsid_N"/>
</dbReference>
<dbReference type="InterPro" id="IPR036397">
    <property type="entry name" value="RNaseH_sf"/>
</dbReference>
<dbReference type="Gene3D" id="3.30.420.10">
    <property type="entry name" value="Ribonuclease H-like superfamily/Ribonuclease H"/>
    <property type="match status" value="1"/>
</dbReference>
<dbReference type="EMBL" id="JAULJE010000004">
    <property type="protein sequence ID" value="KAK1344202.1"/>
    <property type="molecule type" value="Genomic_DNA"/>
</dbReference>
<evidence type="ECO:0000313" key="3">
    <source>
        <dbReference type="Proteomes" id="UP001177744"/>
    </source>
</evidence>
<name>A0AA40I867_CNENI</name>
<dbReference type="InterPro" id="IPR003036">
    <property type="entry name" value="Gag_P30"/>
</dbReference>
<dbReference type="Proteomes" id="UP001177744">
    <property type="component" value="Unassembled WGS sequence"/>
</dbReference>
<evidence type="ECO:0000259" key="1">
    <source>
        <dbReference type="Pfam" id="PF02093"/>
    </source>
</evidence>
<keyword evidence="3" id="KW-1185">Reference proteome</keyword>
<dbReference type="AlphaFoldDB" id="A0AA40I867"/>
<sequence length="244" mass="27996">MAGGKGIKNQNEILKLLEAVWEPNKGHQKGKDSVSEGNRHADAVARLAAKEQAAPSRIMLVPELPEPLKYTPQEEWAQREGGTAVHPHKPGDQVWVKAAHQLDNQHPEWKVTSDLNHPMRIIFKKMLILKKPQAMIDLLEMIFQAQKPTWVDCKQLLFRFFNTEECMRIVTEARKWLQTQAPAGILDTDRWVREAFPDEKPDWTLNSEDGRARLERYWLAFLQGCYQQEPPEADLIGLAMADSD</sequence>
<dbReference type="InterPro" id="IPR050462">
    <property type="entry name" value="Retroviral_Gag-Pol_poly"/>
</dbReference>